<protein>
    <submittedName>
        <fullName evidence="1">Uncharacterized protein</fullName>
    </submittedName>
</protein>
<evidence type="ECO:0000313" key="1">
    <source>
        <dbReference type="EMBL" id="EJD32586.1"/>
    </source>
</evidence>
<dbReference type="KEGG" id="adl:AURDEDRAFT_178323"/>
<keyword evidence="2" id="KW-1185">Reference proteome</keyword>
<dbReference type="AlphaFoldDB" id="J0L8D2"/>
<organism evidence="1 2">
    <name type="scientific">Auricularia subglabra (strain TFB-10046 / SS5)</name>
    <name type="common">White-rot fungus</name>
    <name type="synonym">Auricularia delicata (strain TFB10046)</name>
    <dbReference type="NCBI Taxonomy" id="717982"/>
    <lineage>
        <taxon>Eukaryota</taxon>
        <taxon>Fungi</taxon>
        <taxon>Dikarya</taxon>
        <taxon>Basidiomycota</taxon>
        <taxon>Agaricomycotina</taxon>
        <taxon>Agaricomycetes</taxon>
        <taxon>Auriculariales</taxon>
        <taxon>Auriculariaceae</taxon>
        <taxon>Auricularia</taxon>
    </lineage>
</organism>
<dbReference type="InParanoid" id="J0L8D2"/>
<gene>
    <name evidence="1" type="ORF">AURDEDRAFT_178323</name>
</gene>
<sequence>MLLRAQNLCLPLPVPHAVMLPLVKLAAVSSIVASHNIDPGLSLLALPVCHRRHSRRRIPASFRRCQPIVVAHNVERSLYHFAGVAVGEQEHPRVELITGIPLSVH</sequence>
<proteinExistence type="predicted"/>
<reference evidence="2" key="1">
    <citation type="journal article" date="2012" name="Science">
        <title>The Paleozoic origin of enzymatic lignin decomposition reconstructed from 31 fungal genomes.</title>
        <authorList>
            <person name="Floudas D."/>
            <person name="Binder M."/>
            <person name="Riley R."/>
            <person name="Barry K."/>
            <person name="Blanchette R.A."/>
            <person name="Henrissat B."/>
            <person name="Martinez A.T."/>
            <person name="Otillar R."/>
            <person name="Spatafora J.W."/>
            <person name="Yadav J.S."/>
            <person name="Aerts A."/>
            <person name="Benoit I."/>
            <person name="Boyd A."/>
            <person name="Carlson A."/>
            <person name="Copeland A."/>
            <person name="Coutinho P.M."/>
            <person name="de Vries R.P."/>
            <person name="Ferreira P."/>
            <person name="Findley K."/>
            <person name="Foster B."/>
            <person name="Gaskell J."/>
            <person name="Glotzer D."/>
            <person name="Gorecki P."/>
            <person name="Heitman J."/>
            <person name="Hesse C."/>
            <person name="Hori C."/>
            <person name="Igarashi K."/>
            <person name="Jurgens J.A."/>
            <person name="Kallen N."/>
            <person name="Kersten P."/>
            <person name="Kohler A."/>
            <person name="Kuees U."/>
            <person name="Kumar T.K.A."/>
            <person name="Kuo A."/>
            <person name="LaButti K."/>
            <person name="Larrondo L.F."/>
            <person name="Lindquist E."/>
            <person name="Ling A."/>
            <person name="Lombard V."/>
            <person name="Lucas S."/>
            <person name="Lundell T."/>
            <person name="Martin R."/>
            <person name="McLaughlin D.J."/>
            <person name="Morgenstern I."/>
            <person name="Morin E."/>
            <person name="Murat C."/>
            <person name="Nagy L.G."/>
            <person name="Nolan M."/>
            <person name="Ohm R.A."/>
            <person name="Patyshakuliyeva A."/>
            <person name="Rokas A."/>
            <person name="Ruiz-Duenas F.J."/>
            <person name="Sabat G."/>
            <person name="Salamov A."/>
            <person name="Samejima M."/>
            <person name="Schmutz J."/>
            <person name="Slot J.C."/>
            <person name="St John F."/>
            <person name="Stenlid J."/>
            <person name="Sun H."/>
            <person name="Sun S."/>
            <person name="Syed K."/>
            <person name="Tsang A."/>
            <person name="Wiebenga A."/>
            <person name="Young D."/>
            <person name="Pisabarro A."/>
            <person name="Eastwood D.C."/>
            <person name="Martin F."/>
            <person name="Cullen D."/>
            <person name="Grigoriev I.V."/>
            <person name="Hibbett D.S."/>
        </authorList>
    </citation>
    <scope>NUCLEOTIDE SEQUENCE [LARGE SCALE GENOMIC DNA]</scope>
    <source>
        <strain evidence="2">TFB10046</strain>
    </source>
</reference>
<dbReference type="Proteomes" id="UP000006514">
    <property type="component" value="Unassembled WGS sequence"/>
</dbReference>
<accession>J0L8D2</accession>
<name>J0L8D2_AURST</name>
<evidence type="ECO:0000313" key="2">
    <source>
        <dbReference type="Proteomes" id="UP000006514"/>
    </source>
</evidence>
<dbReference type="EMBL" id="JH688826">
    <property type="protein sequence ID" value="EJD32586.1"/>
    <property type="molecule type" value="Genomic_DNA"/>
</dbReference>